<keyword evidence="1" id="KW-0472">Membrane</keyword>
<evidence type="ECO:0000256" key="1">
    <source>
        <dbReference type="SAM" id="Phobius"/>
    </source>
</evidence>
<protein>
    <submittedName>
        <fullName evidence="2">Uncharacterized protein</fullName>
    </submittedName>
</protein>
<sequence length="329" mass="35967">MLWRRPGNITSQVAATLPQGVWISTRQDTGYLFESMINPGGALVTLFWNHLDKATYKYVNSTASSNTTTGWYVWFDATDFGSEPQFQMSYSSPSKDVPPSLSLTSKSHADFNTSSAFLGALDPVFQKSLASHISDVLQPSLNTSNVQDYFITALAGNLSTSMLGFTAPLAMRARASEGISVTQLPVSRYLLAPFGALLALLYGYTFISLALCSSAALLKSRNLNFTFGSGNHSQLEIDLVHQRLTSARASIADRFGLRGPKDSDDSITMRNAVFEEEKDTGRLGMGMVREATEEMRGSDGGTEDASDGLVRRKIQQFKVDYIEELGVDE</sequence>
<accession>A0ABR2ZWS5</accession>
<keyword evidence="1" id="KW-0812">Transmembrane</keyword>
<name>A0ABR2ZWS5_9AGAR</name>
<keyword evidence="3" id="KW-1185">Reference proteome</keyword>
<keyword evidence="1" id="KW-1133">Transmembrane helix</keyword>
<dbReference type="Proteomes" id="UP001437256">
    <property type="component" value="Unassembled WGS sequence"/>
</dbReference>
<feature type="transmembrane region" description="Helical" evidence="1">
    <location>
        <begin position="191"/>
        <end position="218"/>
    </location>
</feature>
<proteinExistence type="predicted"/>
<organism evidence="2 3">
    <name type="scientific">Marasmius tenuissimus</name>
    <dbReference type="NCBI Taxonomy" id="585030"/>
    <lineage>
        <taxon>Eukaryota</taxon>
        <taxon>Fungi</taxon>
        <taxon>Dikarya</taxon>
        <taxon>Basidiomycota</taxon>
        <taxon>Agaricomycotina</taxon>
        <taxon>Agaricomycetes</taxon>
        <taxon>Agaricomycetidae</taxon>
        <taxon>Agaricales</taxon>
        <taxon>Marasmiineae</taxon>
        <taxon>Marasmiaceae</taxon>
        <taxon>Marasmius</taxon>
    </lineage>
</organism>
<reference evidence="2 3" key="1">
    <citation type="submission" date="2024-05" db="EMBL/GenBank/DDBJ databases">
        <title>A draft genome resource for the thread blight pathogen Marasmius tenuissimus strain MS-2.</title>
        <authorList>
            <person name="Yulfo-Soto G.E."/>
            <person name="Baruah I.K."/>
            <person name="Amoako-Attah I."/>
            <person name="Bukari Y."/>
            <person name="Meinhardt L.W."/>
            <person name="Bailey B.A."/>
            <person name="Cohen S.P."/>
        </authorList>
    </citation>
    <scope>NUCLEOTIDE SEQUENCE [LARGE SCALE GENOMIC DNA]</scope>
    <source>
        <strain evidence="2 3">MS-2</strain>
    </source>
</reference>
<evidence type="ECO:0000313" key="3">
    <source>
        <dbReference type="Proteomes" id="UP001437256"/>
    </source>
</evidence>
<comment type="caution">
    <text evidence="2">The sequence shown here is derived from an EMBL/GenBank/DDBJ whole genome shotgun (WGS) entry which is preliminary data.</text>
</comment>
<evidence type="ECO:0000313" key="2">
    <source>
        <dbReference type="EMBL" id="KAL0066171.1"/>
    </source>
</evidence>
<gene>
    <name evidence="2" type="ORF">AAF712_006796</name>
</gene>
<dbReference type="EMBL" id="JBBXMP010000038">
    <property type="protein sequence ID" value="KAL0066171.1"/>
    <property type="molecule type" value="Genomic_DNA"/>
</dbReference>